<feature type="transmembrane region" description="Helical" evidence="5">
    <location>
        <begin position="295"/>
        <end position="318"/>
    </location>
</feature>
<comment type="subcellular location">
    <subcellularLocation>
        <location evidence="1">Membrane</location>
        <topology evidence="1">Multi-pass membrane protein</topology>
    </subcellularLocation>
</comment>
<keyword evidence="4 5" id="KW-0472">Membrane</keyword>
<feature type="transmembrane region" description="Helical" evidence="5">
    <location>
        <begin position="36"/>
        <end position="56"/>
    </location>
</feature>
<dbReference type="AlphaFoldDB" id="A0A7R9E0T9"/>
<feature type="transmembrane region" description="Helical" evidence="5">
    <location>
        <begin position="63"/>
        <end position="87"/>
    </location>
</feature>
<keyword evidence="3 5" id="KW-1133">Transmembrane helix</keyword>
<dbReference type="GO" id="GO:0016020">
    <property type="term" value="C:membrane"/>
    <property type="evidence" value="ECO:0007669"/>
    <property type="project" value="UniProtKB-SubCell"/>
</dbReference>
<sequence length="319" mass="34304">MLPKVSKHCVMQAVCKRFPLLSWLPKYRPGDAVSDLVAGITVGLTLMPQAIAYAALAGLGPQFGLYSAFAGSFVYIVFGTCKEVNIGPTALLSLLTLNYTHDTNPDMAVLLCFLSGCVELLCGLLHLADACVGFLVEFVSVPVVSGFVSAASLIIASSQAKGLLGLKYKAEGFVDTWYQLFQHIHQTRLWDLVLSVSCITILLALRKLKDLKPGGKSQTNRQKALGKFLWFVSTGRNAMIVVLCAALAYFFSTMEQTPFLLTGKIDAGLPPLTPPPFTTTFGNSTLSFWNMCQHLGSGIAVVPIVSILGNVAIAKAFCE</sequence>
<keyword evidence="2 5" id="KW-0812">Transmembrane</keyword>
<reference evidence="7" key="1">
    <citation type="submission" date="2020-11" db="EMBL/GenBank/DDBJ databases">
        <authorList>
            <person name="Tran Van P."/>
        </authorList>
    </citation>
    <scope>NUCLEOTIDE SEQUENCE</scope>
</reference>
<dbReference type="EMBL" id="OB792917">
    <property type="protein sequence ID" value="CAD7425287.1"/>
    <property type="molecule type" value="Genomic_DNA"/>
</dbReference>
<protein>
    <recommendedName>
        <fullName evidence="6">SLC26A/SulP transporter domain-containing protein</fullName>
    </recommendedName>
</protein>
<evidence type="ECO:0000256" key="3">
    <source>
        <dbReference type="ARBA" id="ARBA00022989"/>
    </source>
</evidence>
<dbReference type="GO" id="GO:0055085">
    <property type="term" value="P:transmembrane transport"/>
    <property type="evidence" value="ECO:0007669"/>
    <property type="project" value="InterPro"/>
</dbReference>
<dbReference type="InterPro" id="IPR011547">
    <property type="entry name" value="SLC26A/SulP_dom"/>
</dbReference>
<dbReference type="Pfam" id="PF00916">
    <property type="entry name" value="Sulfate_transp"/>
    <property type="match status" value="1"/>
</dbReference>
<feature type="transmembrane region" description="Helical" evidence="5">
    <location>
        <begin position="228"/>
        <end position="251"/>
    </location>
</feature>
<evidence type="ECO:0000256" key="4">
    <source>
        <dbReference type="ARBA" id="ARBA00023136"/>
    </source>
</evidence>
<feature type="transmembrane region" description="Helical" evidence="5">
    <location>
        <begin position="107"/>
        <end position="127"/>
    </location>
</feature>
<evidence type="ECO:0000259" key="6">
    <source>
        <dbReference type="Pfam" id="PF00916"/>
    </source>
</evidence>
<feature type="domain" description="SLC26A/SulP transporter" evidence="6">
    <location>
        <begin position="34"/>
        <end position="317"/>
    </location>
</feature>
<name>A0A7R9E0T9_9NEOP</name>
<evidence type="ECO:0000256" key="1">
    <source>
        <dbReference type="ARBA" id="ARBA00004141"/>
    </source>
</evidence>
<gene>
    <name evidence="7" type="ORF">TMSB3V08_LOCUS2203</name>
</gene>
<dbReference type="PANTHER" id="PTHR11814">
    <property type="entry name" value="SULFATE TRANSPORTER"/>
    <property type="match status" value="1"/>
</dbReference>
<evidence type="ECO:0000313" key="7">
    <source>
        <dbReference type="EMBL" id="CAD7425287.1"/>
    </source>
</evidence>
<proteinExistence type="predicted"/>
<feature type="transmembrane region" description="Helical" evidence="5">
    <location>
        <begin position="134"/>
        <end position="156"/>
    </location>
</feature>
<dbReference type="InterPro" id="IPR001902">
    <property type="entry name" value="SLC26A/SulP_fam"/>
</dbReference>
<accession>A0A7R9E0T9</accession>
<evidence type="ECO:0000256" key="2">
    <source>
        <dbReference type="ARBA" id="ARBA00022692"/>
    </source>
</evidence>
<evidence type="ECO:0000256" key="5">
    <source>
        <dbReference type="SAM" id="Phobius"/>
    </source>
</evidence>
<organism evidence="7">
    <name type="scientific">Timema monikensis</name>
    <dbReference type="NCBI Taxonomy" id="170555"/>
    <lineage>
        <taxon>Eukaryota</taxon>
        <taxon>Metazoa</taxon>
        <taxon>Ecdysozoa</taxon>
        <taxon>Arthropoda</taxon>
        <taxon>Hexapoda</taxon>
        <taxon>Insecta</taxon>
        <taxon>Pterygota</taxon>
        <taxon>Neoptera</taxon>
        <taxon>Polyneoptera</taxon>
        <taxon>Phasmatodea</taxon>
        <taxon>Timematodea</taxon>
        <taxon>Timematoidea</taxon>
        <taxon>Timematidae</taxon>
        <taxon>Timema</taxon>
    </lineage>
</organism>